<sequence length="74" mass="8057">MAKTSRQEPSLNLKNSSKEDRRNGRRDFVFAATAPAACTVAKIAMADDPKVGTPEAKKHAAVCVTMPTARIYHK</sequence>
<dbReference type="PANTHER" id="PTHR34940">
    <property type="entry name" value="PHOTOSYSTEM II 5 KDA PROTEIN, CHLOROPLASTIC"/>
    <property type="match status" value="1"/>
</dbReference>
<evidence type="ECO:0000313" key="2">
    <source>
        <dbReference type="EMBL" id="WJZ88629.1"/>
    </source>
</evidence>
<keyword evidence="3" id="KW-1185">Reference proteome</keyword>
<protein>
    <submittedName>
        <fullName evidence="2">Uncharacterized protein</fullName>
    </submittedName>
</protein>
<reference evidence="2 3" key="1">
    <citation type="journal article" date="2023" name="Hortic Res">
        <title>The complete reference genome for grapevine (Vitis vinifera L.) genetics and breeding.</title>
        <authorList>
            <person name="Shi X."/>
            <person name="Cao S."/>
            <person name="Wang X."/>
            <person name="Huang S."/>
            <person name="Wang Y."/>
            <person name="Liu Z."/>
            <person name="Liu W."/>
            <person name="Leng X."/>
            <person name="Peng Y."/>
            <person name="Wang N."/>
            <person name="Wang Y."/>
            <person name="Ma Z."/>
            <person name="Xu X."/>
            <person name="Zhang F."/>
            <person name="Xue H."/>
            <person name="Zhong H."/>
            <person name="Wang Y."/>
            <person name="Zhang K."/>
            <person name="Velt A."/>
            <person name="Avia K."/>
            <person name="Holtgrawe D."/>
            <person name="Grimplet J."/>
            <person name="Matus J.T."/>
            <person name="Ware D."/>
            <person name="Wu X."/>
            <person name="Wang H."/>
            <person name="Liu C."/>
            <person name="Fang Y."/>
            <person name="Rustenholz C."/>
            <person name="Cheng Z."/>
            <person name="Xiao H."/>
            <person name="Zhou Y."/>
        </authorList>
    </citation>
    <scope>NUCLEOTIDE SEQUENCE [LARGE SCALE GENOMIC DNA]</scope>
    <source>
        <strain evidence="3">cv. Pinot noir / PN40024</strain>
        <tissue evidence="2">Leaf</tissue>
    </source>
</reference>
<organism evidence="2 3">
    <name type="scientific">Vitis vinifera</name>
    <name type="common">Grape</name>
    <dbReference type="NCBI Taxonomy" id="29760"/>
    <lineage>
        <taxon>Eukaryota</taxon>
        <taxon>Viridiplantae</taxon>
        <taxon>Streptophyta</taxon>
        <taxon>Embryophyta</taxon>
        <taxon>Tracheophyta</taxon>
        <taxon>Spermatophyta</taxon>
        <taxon>Magnoliopsida</taxon>
        <taxon>eudicotyledons</taxon>
        <taxon>Gunneridae</taxon>
        <taxon>Pentapetalae</taxon>
        <taxon>rosids</taxon>
        <taxon>Vitales</taxon>
        <taxon>Vitaceae</taxon>
        <taxon>Viteae</taxon>
        <taxon>Vitis</taxon>
    </lineage>
</organism>
<feature type="region of interest" description="Disordered" evidence="1">
    <location>
        <begin position="1"/>
        <end position="25"/>
    </location>
</feature>
<dbReference type="PANTHER" id="PTHR34940:SF4">
    <property type="entry name" value="OS02G0581100 PROTEIN"/>
    <property type="match status" value="1"/>
</dbReference>
<gene>
    <name evidence="2" type="ORF">VitviT2T_007908</name>
</gene>
<dbReference type="EMBL" id="CP126653">
    <property type="protein sequence ID" value="WJZ88629.1"/>
    <property type="molecule type" value="Genomic_DNA"/>
</dbReference>
<name>A0ABY9C1H4_VITVI</name>
<accession>A0ABY9C1H4</accession>
<proteinExistence type="predicted"/>
<dbReference type="InterPro" id="IPR040296">
    <property type="entry name" value="PSBT"/>
</dbReference>
<dbReference type="Proteomes" id="UP001227230">
    <property type="component" value="Chromosome 6"/>
</dbReference>
<evidence type="ECO:0000313" key="3">
    <source>
        <dbReference type="Proteomes" id="UP001227230"/>
    </source>
</evidence>
<feature type="compositionally biased region" description="Basic and acidic residues" evidence="1">
    <location>
        <begin position="16"/>
        <end position="25"/>
    </location>
</feature>
<evidence type="ECO:0000256" key="1">
    <source>
        <dbReference type="SAM" id="MobiDB-lite"/>
    </source>
</evidence>